<dbReference type="PANTHER" id="PTHR46470:SF4">
    <property type="entry name" value="5-AMINO-6-(5-PHOSPHO-D-RIBITYLAMINO)URACIL PHOSPHATASE YIGB"/>
    <property type="match status" value="1"/>
</dbReference>
<dbReference type="PANTHER" id="PTHR46470">
    <property type="entry name" value="N-ACYLNEURAMINATE-9-PHOSPHATASE"/>
    <property type="match status" value="1"/>
</dbReference>
<name>A0ABM6YPH5_9VIBR</name>
<gene>
    <name evidence="4" type="primary">yigB</name>
    <name evidence="4" type="ORF">D1115_00465</name>
</gene>
<dbReference type="SFLD" id="SFLDG01129">
    <property type="entry name" value="C1.5:_HAD__Beta-PGM__Phosphata"/>
    <property type="match status" value="1"/>
</dbReference>
<dbReference type="SFLD" id="SFLDS00003">
    <property type="entry name" value="Haloacid_Dehalogenase"/>
    <property type="match status" value="1"/>
</dbReference>
<dbReference type="RefSeq" id="WP_128809854.1">
    <property type="nucleotide sequence ID" value="NZ_CP032093.1"/>
</dbReference>
<evidence type="ECO:0000256" key="2">
    <source>
        <dbReference type="ARBA" id="ARBA00022801"/>
    </source>
</evidence>
<reference evidence="4 5" key="1">
    <citation type="submission" date="2018-08" db="EMBL/GenBank/DDBJ databases">
        <title>Genomic taxonomy of the Vibrionaceae family.</title>
        <authorList>
            <person name="Gomez-Gil B."/>
            <person name="Tanaka M."/>
            <person name="Sawabe T."/>
            <person name="Enciso-Ibarra K."/>
        </authorList>
    </citation>
    <scope>NUCLEOTIDE SEQUENCE [LARGE SCALE GENOMIC DNA]</scope>
    <source>
        <strain evidence="4 5">CAIM 1831</strain>
    </source>
</reference>
<dbReference type="NCBIfam" id="NF008018">
    <property type="entry name" value="PRK10748.1"/>
    <property type="match status" value="1"/>
</dbReference>
<sequence length="240" mass="27180">MKFYRSIPSVKAMTFDLDDTLYDNYPVIVRMEQELLSWLSRNHPAVAHLGKAEWLAVKKQVVEQQPELKSDVTRWRWVQLKRAFLDAGYDEPDAENAAQAGVDIALDWRSRFTVPQTSLDILAQLRKQLPLVAITNGNVDLDRIGLAPFFELVLKAGPDGRAKPEPDLFNKAQQFLDVPAQHILHVGDHLVTDVLGAKLSGYSACWFNRNTEPRQGNTKSQLLPDVEIHCLNTLGEFLNH</sequence>
<dbReference type="InterPro" id="IPR051400">
    <property type="entry name" value="HAD-like_hydrolase"/>
</dbReference>
<evidence type="ECO:0000313" key="5">
    <source>
        <dbReference type="Proteomes" id="UP000262832"/>
    </source>
</evidence>
<dbReference type="InterPro" id="IPR006439">
    <property type="entry name" value="HAD-SF_hydro_IA"/>
</dbReference>
<dbReference type="InterPro" id="IPR023214">
    <property type="entry name" value="HAD_sf"/>
</dbReference>
<dbReference type="SUPFAM" id="SSF56784">
    <property type="entry name" value="HAD-like"/>
    <property type="match status" value="1"/>
</dbReference>
<dbReference type="Gene3D" id="1.20.120.1600">
    <property type="match status" value="1"/>
</dbReference>
<dbReference type="PRINTS" id="PR00413">
    <property type="entry name" value="HADHALOGNASE"/>
</dbReference>
<organism evidence="4 5">
    <name type="scientific">Vibrio alfacsensis</name>
    <dbReference type="NCBI Taxonomy" id="1074311"/>
    <lineage>
        <taxon>Bacteria</taxon>
        <taxon>Pseudomonadati</taxon>
        <taxon>Pseudomonadota</taxon>
        <taxon>Gammaproteobacteria</taxon>
        <taxon>Vibrionales</taxon>
        <taxon>Vibrionaceae</taxon>
        <taxon>Vibrio</taxon>
    </lineage>
</organism>
<dbReference type="InterPro" id="IPR036412">
    <property type="entry name" value="HAD-like_sf"/>
</dbReference>
<dbReference type="Gene3D" id="3.40.50.1000">
    <property type="entry name" value="HAD superfamily/HAD-like"/>
    <property type="match status" value="1"/>
</dbReference>
<comment type="cofactor">
    <cofactor evidence="1">
        <name>Mg(2+)</name>
        <dbReference type="ChEBI" id="CHEBI:18420"/>
    </cofactor>
</comment>
<dbReference type="NCBIfam" id="TIGR01549">
    <property type="entry name" value="HAD-SF-IA-v1"/>
    <property type="match status" value="1"/>
</dbReference>
<accession>A0ABM6YPH5</accession>
<keyword evidence="3" id="KW-0460">Magnesium</keyword>
<evidence type="ECO:0000313" key="4">
    <source>
        <dbReference type="EMBL" id="AXX99975.1"/>
    </source>
</evidence>
<proteinExistence type="predicted"/>
<keyword evidence="2" id="KW-0378">Hydrolase</keyword>
<dbReference type="Proteomes" id="UP000262832">
    <property type="component" value="Chromosome I"/>
</dbReference>
<dbReference type="Pfam" id="PF00702">
    <property type="entry name" value="Hydrolase"/>
    <property type="match status" value="1"/>
</dbReference>
<protein>
    <submittedName>
        <fullName evidence="4">5-amino-6-(5-phospho-D-ribitylamino)uracil phosphatase YigB</fullName>
    </submittedName>
</protein>
<evidence type="ECO:0000256" key="3">
    <source>
        <dbReference type="ARBA" id="ARBA00022842"/>
    </source>
</evidence>
<evidence type="ECO:0000256" key="1">
    <source>
        <dbReference type="ARBA" id="ARBA00001946"/>
    </source>
</evidence>
<dbReference type="EMBL" id="CP032093">
    <property type="protein sequence ID" value="AXX99975.1"/>
    <property type="molecule type" value="Genomic_DNA"/>
</dbReference>
<keyword evidence="5" id="KW-1185">Reference proteome</keyword>